<organism evidence="8 9">
    <name type="scientific">Candidatus Tanganyikabacteria bacterium</name>
    <dbReference type="NCBI Taxonomy" id="2961651"/>
    <lineage>
        <taxon>Bacteria</taxon>
        <taxon>Bacillati</taxon>
        <taxon>Candidatus Sericytochromatia</taxon>
        <taxon>Candidatus Tanganyikabacteria</taxon>
    </lineage>
</organism>
<dbReference type="PANTHER" id="PTHR30026">
    <property type="entry name" value="OUTER MEMBRANE PROTEIN TOLC"/>
    <property type="match status" value="1"/>
</dbReference>
<dbReference type="GO" id="GO:1990281">
    <property type="term" value="C:efflux pump complex"/>
    <property type="evidence" value="ECO:0007669"/>
    <property type="project" value="TreeGrafter"/>
</dbReference>
<dbReference type="EMBL" id="VGJX01000301">
    <property type="protein sequence ID" value="MBM3274706.1"/>
    <property type="molecule type" value="Genomic_DNA"/>
</dbReference>
<name>A0A937X299_9BACT</name>
<comment type="caution">
    <text evidence="8">The sequence shown here is derived from an EMBL/GenBank/DDBJ whole genome shotgun (WGS) entry which is preliminary data.</text>
</comment>
<evidence type="ECO:0000256" key="3">
    <source>
        <dbReference type="ARBA" id="ARBA00022448"/>
    </source>
</evidence>
<accession>A0A937X299</accession>
<dbReference type="SUPFAM" id="SSF56954">
    <property type="entry name" value="Outer membrane efflux proteins (OEP)"/>
    <property type="match status" value="1"/>
</dbReference>
<keyword evidence="5" id="KW-0812">Transmembrane</keyword>
<dbReference type="GO" id="GO:0009279">
    <property type="term" value="C:cell outer membrane"/>
    <property type="evidence" value="ECO:0007669"/>
    <property type="project" value="UniProtKB-SubCell"/>
</dbReference>
<keyword evidence="3" id="KW-0813">Transport</keyword>
<evidence type="ECO:0000256" key="6">
    <source>
        <dbReference type="ARBA" id="ARBA00023136"/>
    </source>
</evidence>
<dbReference type="AlphaFoldDB" id="A0A937X299"/>
<keyword evidence="4" id="KW-1134">Transmembrane beta strand</keyword>
<comment type="subcellular location">
    <subcellularLocation>
        <location evidence="1">Cell outer membrane</location>
    </subcellularLocation>
</comment>
<comment type="similarity">
    <text evidence="2">Belongs to the outer membrane factor (OMF) (TC 1.B.17) family.</text>
</comment>
<evidence type="ECO:0000256" key="5">
    <source>
        <dbReference type="ARBA" id="ARBA00022692"/>
    </source>
</evidence>
<sequence length="388" mass="41245">GTFFPQLRLSSSGGLSNNFTSLLGSGGTGADAVDPASLLGTTNYFASTRLSLSQTVWDWGRAGTTATIADLDEVVAAEQLRQARQDTSLQVKTAYFNLVALRATTALRARAAAQASANLAAAESRARRGVETELAVLQARTRTLSLEADARKAARDERKAESSLALALGSEPQSSLAVIPFEGQGPETSGLEDAKQAALANRPDLRIAGAQARQETQRLESERKSQLPQLVLAASGGLAAALSSAGRPFTSPDFSVLGAVSWPFFDGFRAQNAQRRGELAVKRMAASRDRLVDKAMAEVESERDALLDAADRQRLAEEQQQVAARSLKVVQSRAQQGLATQLDVLDAQIAVLEAEQRANQALYDRTIAQARLSKAMGEDPPAAGIEDQ</sequence>
<protein>
    <submittedName>
        <fullName evidence="8">TolC family protein</fullName>
    </submittedName>
</protein>
<dbReference type="GO" id="GO:0015288">
    <property type="term" value="F:porin activity"/>
    <property type="evidence" value="ECO:0007669"/>
    <property type="project" value="TreeGrafter"/>
</dbReference>
<proteinExistence type="inferred from homology"/>
<dbReference type="InterPro" id="IPR051906">
    <property type="entry name" value="TolC-like"/>
</dbReference>
<evidence type="ECO:0000256" key="7">
    <source>
        <dbReference type="ARBA" id="ARBA00023237"/>
    </source>
</evidence>
<dbReference type="PANTHER" id="PTHR30026:SF20">
    <property type="entry name" value="OUTER MEMBRANE PROTEIN TOLC"/>
    <property type="match status" value="1"/>
</dbReference>
<keyword evidence="7" id="KW-0998">Cell outer membrane</keyword>
<evidence type="ECO:0000256" key="2">
    <source>
        <dbReference type="ARBA" id="ARBA00007613"/>
    </source>
</evidence>
<feature type="non-terminal residue" evidence="8">
    <location>
        <position position="1"/>
    </location>
</feature>
<dbReference type="InterPro" id="IPR003423">
    <property type="entry name" value="OMP_efflux"/>
</dbReference>
<evidence type="ECO:0000256" key="4">
    <source>
        <dbReference type="ARBA" id="ARBA00022452"/>
    </source>
</evidence>
<dbReference type="Proteomes" id="UP000703893">
    <property type="component" value="Unassembled WGS sequence"/>
</dbReference>
<dbReference type="Gene3D" id="1.20.1600.10">
    <property type="entry name" value="Outer membrane efflux proteins (OEP)"/>
    <property type="match status" value="1"/>
</dbReference>
<evidence type="ECO:0000256" key="1">
    <source>
        <dbReference type="ARBA" id="ARBA00004442"/>
    </source>
</evidence>
<reference evidence="8 9" key="1">
    <citation type="submission" date="2019-03" db="EMBL/GenBank/DDBJ databases">
        <title>Lake Tanganyika Metagenome-Assembled Genomes (MAGs).</title>
        <authorList>
            <person name="Tran P."/>
        </authorList>
    </citation>
    <scope>NUCLEOTIDE SEQUENCE [LARGE SCALE GENOMIC DNA]</scope>
    <source>
        <strain evidence="8">K_DeepCast_65m_m2_236</strain>
    </source>
</reference>
<evidence type="ECO:0000313" key="9">
    <source>
        <dbReference type="Proteomes" id="UP000703893"/>
    </source>
</evidence>
<evidence type="ECO:0000313" key="8">
    <source>
        <dbReference type="EMBL" id="MBM3274706.1"/>
    </source>
</evidence>
<keyword evidence="6" id="KW-0472">Membrane</keyword>
<dbReference type="GO" id="GO:0015562">
    <property type="term" value="F:efflux transmembrane transporter activity"/>
    <property type="evidence" value="ECO:0007669"/>
    <property type="project" value="InterPro"/>
</dbReference>
<gene>
    <name evidence="8" type="ORF">FJZ00_06115</name>
</gene>
<dbReference type="Pfam" id="PF02321">
    <property type="entry name" value="OEP"/>
    <property type="match status" value="2"/>
</dbReference>